<keyword evidence="4" id="KW-0865">Zymogen</keyword>
<dbReference type="STRING" id="937777.Deipe_0609"/>
<feature type="active site" description="Nucleophile" evidence="5">
    <location>
        <position position="181"/>
    </location>
</feature>
<keyword evidence="2" id="KW-0732">Signal</keyword>
<dbReference type="HOGENOM" id="CLU_021155_0_0_0"/>
<evidence type="ECO:0000256" key="2">
    <source>
        <dbReference type="ARBA" id="ARBA00022729"/>
    </source>
</evidence>
<dbReference type="MEROPS" id="S45.002"/>
<evidence type="ECO:0000313" key="8">
    <source>
        <dbReference type="Proteomes" id="UP000010467"/>
    </source>
</evidence>
<dbReference type="Gene3D" id="1.10.1400.10">
    <property type="match status" value="1"/>
</dbReference>
<evidence type="ECO:0000256" key="6">
    <source>
        <dbReference type="PIRSR" id="PIRSR001227-2"/>
    </source>
</evidence>
<dbReference type="PATRIC" id="fig|937777.3.peg.613"/>
<dbReference type="AlphaFoldDB" id="K9ZYD0"/>
<evidence type="ECO:0000256" key="1">
    <source>
        <dbReference type="ARBA" id="ARBA00006586"/>
    </source>
</evidence>
<protein>
    <submittedName>
        <fullName evidence="7">Penicilin amidase</fullName>
    </submittedName>
</protein>
<dbReference type="KEGG" id="dpd:Deipe_0609"/>
<gene>
    <name evidence="7" type="ordered locus">Deipe_0609</name>
</gene>
<sequence length="707" mass="77932">MPPQRRVGWAMPDLAEILWDTWGVPHVFARSEEAAFRAFGWAQMHAHGDLLLRLYGLARGRGAEYWGEKYLASDRLIRQMGVAQRAPVWLAAQEREMHANITAFVNGVNAYAEGHADALAPDTRAVLPVTPDDVFAHIQRVYLVYLTLGGQRPAGEPYNDILPYSTLLPDAPAMGTGVAGSNAWAVGGSRSESGHGLLLANPHLYWGDAHTFFEAHLNISQNGQPDLNLYGVAQVGWPVLRYGFNEHLGWAHTVNTLKGWDAFALTPNGDGYLLDGEKRAFTVRHETLLVRAPDGALRTEHLKVLESEHGPVVTEQDGRPVAVRCVGLDVAPIPGIFAQYWAMAQARDHGEFERALARHQNAMFNVLYADTDGHAAYYFTGLVPRRAGGHWSDWAGTLSGDRRELIWHEVHDFSELPRLVDPPSGWLQNANNPPWLATLPPALDPAAFPGYLSPQMVTPREQRSIRMLRSLERPTLEDLMACVNDTRSETAERLVPPLLEAAERSGSELARQAAGVLAGWDHRFDSASAQAHLFSRWLVGLGANRTLSNVTREPWQESEPLDTPRGLADEGAALSALEQAASALLQEYGSLERPWGTLTHARRGEYSVPGHGHLDPFGVFRVSGFQPAAEGMFDMAFGTTYIAAIEFSRPVRARVLLAYGNSSQPNSPHVGDQLPLFARGELRPAWLTRPEVEAHLARRDEVCSIDG</sequence>
<dbReference type="eggNOG" id="COG2366">
    <property type="taxonomic scope" value="Bacteria"/>
</dbReference>
<evidence type="ECO:0000313" key="7">
    <source>
        <dbReference type="EMBL" id="AFZ66199.1"/>
    </source>
</evidence>
<dbReference type="Gene3D" id="1.10.439.10">
    <property type="entry name" value="Penicillin Amidohydrolase, domain 1"/>
    <property type="match status" value="1"/>
</dbReference>
<dbReference type="GO" id="GO:0017000">
    <property type="term" value="P:antibiotic biosynthetic process"/>
    <property type="evidence" value="ECO:0007669"/>
    <property type="project" value="InterPro"/>
</dbReference>
<dbReference type="Pfam" id="PF01804">
    <property type="entry name" value="Penicil_amidase"/>
    <property type="match status" value="1"/>
</dbReference>
<evidence type="ECO:0000256" key="3">
    <source>
        <dbReference type="ARBA" id="ARBA00022801"/>
    </source>
</evidence>
<dbReference type="GO" id="GO:0046872">
    <property type="term" value="F:metal ion binding"/>
    <property type="evidence" value="ECO:0007669"/>
    <property type="project" value="UniProtKB-KW"/>
</dbReference>
<accession>K9ZYD0</accession>
<organism evidence="7 8">
    <name type="scientific">Deinococcus peraridilitoris (strain DSM 19664 / LMG 22246 / CIP 109416 / KR-200)</name>
    <dbReference type="NCBI Taxonomy" id="937777"/>
    <lineage>
        <taxon>Bacteria</taxon>
        <taxon>Thermotogati</taxon>
        <taxon>Deinococcota</taxon>
        <taxon>Deinococci</taxon>
        <taxon>Deinococcales</taxon>
        <taxon>Deinococcaceae</taxon>
        <taxon>Deinococcus</taxon>
    </lineage>
</organism>
<dbReference type="InterPro" id="IPR043146">
    <property type="entry name" value="Penicillin_amidase_N_B-knob"/>
</dbReference>
<dbReference type="Gene3D" id="3.60.20.10">
    <property type="entry name" value="Glutamine Phosphoribosylpyrophosphate, subunit 1, domain 1"/>
    <property type="match status" value="1"/>
</dbReference>
<keyword evidence="3" id="KW-0378">Hydrolase</keyword>
<dbReference type="InterPro" id="IPR002692">
    <property type="entry name" value="S45"/>
</dbReference>
<proteinExistence type="inferred from homology"/>
<dbReference type="InterPro" id="IPR023343">
    <property type="entry name" value="Penicillin_amidase_dom1"/>
</dbReference>
<dbReference type="InterPro" id="IPR014395">
    <property type="entry name" value="Pen/GL7ACA/AHL_acylase"/>
</dbReference>
<dbReference type="Gene3D" id="2.30.120.10">
    <property type="match status" value="1"/>
</dbReference>
<reference evidence="8" key="1">
    <citation type="submission" date="2012-03" db="EMBL/GenBank/DDBJ databases">
        <title>Complete sequence of chromosome of Deinococcus peraridilitoris DSM 19664.</title>
        <authorList>
            <person name="Lucas S."/>
            <person name="Copeland A."/>
            <person name="Lapidus A."/>
            <person name="Glavina del Rio T."/>
            <person name="Dalin E."/>
            <person name="Tice H."/>
            <person name="Bruce D."/>
            <person name="Goodwin L."/>
            <person name="Pitluck S."/>
            <person name="Peters L."/>
            <person name="Mikhailova N."/>
            <person name="Lu M."/>
            <person name="Kyrpides N."/>
            <person name="Mavromatis K."/>
            <person name="Ivanova N."/>
            <person name="Brettin T."/>
            <person name="Detter J.C."/>
            <person name="Han C."/>
            <person name="Larimer F."/>
            <person name="Land M."/>
            <person name="Hauser L."/>
            <person name="Markowitz V."/>
            <person name="Cheng J.-F."/>
            <person name="Hugenholtz P."/>
            <person name="Woyke T."/>
            <person name="Wu D."/>
            <person name="Pukall R."/>
            <person name="Steenblock K."/>
            <person name="Brambilla E."/>
            <person name="Klenk H.-P."/>
            <person name="Eisen J.A."/>
        </authorList>
    </citation>
    <scope>NUCLEOTIDE SEQUENCE [LARGE SCALE GENOMIC DNA]</scope>
    <source>
        <strain evidence="8">DSM 19664 / LMG 22246 / CIP 109416 / KR-200</strain>
    </source>
</reference>
<keyword evidence="6" id="KW-0106">Calcium</keyword>
<name>K9ZYD0_DEIPD</name>
<feature type="binding site" evidence="6">
    <location>
        <position position="261"/>
    </location>
    <ligand>
        <name>Ca(2+)</name>
        <dbReference type="ChEBI" id="CHEBI:29108"/>
    </ligand>
</feature>
<dbReference type="GO" id="GO:0016811">
    <property type="term" value="F:hydrolase activity, acting on carbon-nitrogen (but not peptide) bonds, in linear amides"/>
    <property type="evidence" value="ECO:0007669"/>
    <property type="project" value="InterPro"/>
</dbReference>
<comment type="similarity">
    <text evidence="1">Belongs to the peptidase S45 family.</text>
</comment>
<dbReference type="PANTHER" id="PTHR34218:SF3">
    <property type="entry name" value="ACYL-HOMOSERINE LACTONE ACYLASE PVDQ"/>
    <property type="match status" value="1"/>
</dbReference>
<dbReference type="PIRSF" id="PIRSF001227">
    <property type="entry name" value="Pen_acylase"/>
    <property type="match status" value="1"/>
</dbReference>
<dbReference type="InterPro" id="IPR043147">
    <property type="entry name" value="Penicillin_amidase_A-knob"/>
</dbReference>
<dbReference type="EMBL" id="CP003382">
    <property type="protein sequence ID" value="AFZ66199.1"/>
    <property type="molecule type" value="Genomic_DNA"/>
</dbReference>
<dbReference type="SUPFAM" id="SSF56235">
    <property type="entry name" value="N-terminal nucleophile aminohydrolases (Ntn hydrolases)"/>
    <property type="match status" value="1"/>
</dbReference>
<keyword evidence="6" id="KW-0479">Metal-binding</keyword>
<dbReference type="InterPro" id="IPR029055">
    <property type="entry name" value="Ntn_hydrolases_N"/>
</dbReference>
<evidence type="ECO:0000256" key="4">
    <source>
        <dbReference type="ARBA" id="ARBA00023145"/>
    </source>
</evidence>
<dbReference type="PANTHER" id="PTHR34218">
    <property type="entry name" value="PEPTIDASE S45 PENICILLIN AMIDASE"/>
    <property type="match status" value="1"/>
</dbReference>
<comment type="cofactor">
    <cofactor evidence="6">
        <name>Ca(2+)</name>
        <dbReference type="ChEBI" id="CHEBI:29108"/>
    </cofactor>
    <text evidence="6">Binds 1 Ca(2+) ion per dimer.</text>
</comment>
<keyword evidence="8" id="KW-1185">Reference proteome</keyword>
<evidence type="ECO:0000256" key="5">
    <source>
        <dbReference type="PIRSR" id="PIRSR001227-1"/>
    </source>
</evidence>
<dbReference type="Proteomes" id="UP000010467">
    <property type="component" value="Chromosome"/>
</dbReference>